<dbReference type="RefSeq" id="WP_184300259.1">
    <property type="nucleotide sequence ID" value="NZ_JACHXU010000001.1"/>
</dbReference>
<dbReference type="EMBL" id="JACHXU010000001">
    <property type="protein sequence ID" value="MBB3204336.1"/>
    <property type="molecule type" value="Genomic_DNA"/>
</dbReference>
<reference evidence="1 2" key="1">
    <citation type="submission" date="2020-08" db="EMBL/GenBank/DDBJ databases">
        <title>Genomic Encyclopedia of Type Strains, Phase III (KMG-III): the genomes of soil and plant-associated and newly described type strains.</title>
        <authorList>
            <person name="Whitman W."/>
        </authorList>
    </citation>
    <scope>NUCLEOTIDE SEQUENCE [LARGE SCALE GENOMIC DNA]</scope>
    <source>
        <strain evidence="1 2">CECT 8075</strain>
    </source>
</reference>
<protein>
    <submittedName>
        <fullName evidence="1">Uncharacterized protein</fullName>
    </submittedName>
</protein>
<sequence>MPSDARLGRVEAIAEQQKNNFPSTPIEFCGALQFDTGETVLTNTATEHVEETYTVMVPINKQVE</sequence>
<organism evidence="1 2">
    <name type="scientific">Aporhodopirellula rubra</name>
    <dbReference type="NCBI Taxonomy" id="980271"/>
    <lineage>
        <taxon>Bacteria</taxon>
        <taxon>Pseudomonadati</taxon>
        <taxon>Planctomycetota</taxon>
        <taxon>Planctomycetia</taxon>
        <taxon>Pirellulales</taxon>
        <taxon>Pirellulaceae</taxon>
        <taxon>Aporhodopirellula</taxon>
    </lineage>
</organism>
<proteinExistence type="predicted"/>
<name>A0A7W5H402_9BACT</name>
<gene>
    <name evidence="1" type="ORF">FHS27_000100</name>
</gene>
<evidence type="ECO:0000313" key="1">
    <source>
        <dbReference type="EMBL" id="MBB3204336.1"/>
    </source>
</evidence>
<dbReference type="Proteomes" id="UP000536179">
    <property type="component" value="Unassembled WGS sequence"/>
</dbReference>
<dbReference type="AlphaFoldDB" id="A0A7W5H402"/>
<accession>A0A7W5H402</accession>
<evidence type="ECO:0000313" key="2">
    <source>
        <dbReference type="Proteomes" id="UP000536179"/>
    </source>
</evidence>
<keyword evidence="2" id="KW-1185">Reference proteome</keyword>
<comment type="caution">
    <text evidence="1">The sequence shown here is derived from an EMBL/GenBank/DDBJ whole genome shotgun (WGS) entry which is preliminary data.</text>
</comment>